<sequence length="96" mass="11215">MLPRSHQTRKDVGKLVDENITHMRQRALATDVLSGSHDPRKYVSIYEEASSAPYYFLSELPMLRRRWRFREPKMRGNDRIARVKLAGADRFAAVLL</sequence>
<keyword evidence="2" id="KW-1185">Reference proteome</keyword>
<accession>A0A016UWC5</accession>
<organism evidence="1 2">
    <name type="scientific">Ancylostoma ceylanicum</name>
    <dbReference type="NCBI Taxonomy" id="53326"/>
    <lineage>
        <taxon>Eukaryota</taxon>
        <taxon>Metazoa</taxon>
        <taxon>Ecdysozoa</taxon>
        <taxon>Nematoda</taxon>
        <taxon>Chromadorea</taxon>
        <taxon>Rhabditida</taxon>
        <taxon>Rhabditina</taxon>
        <taxon>Rhabditomorpha</taxon>
        <taxon>Strongyloidea</taxon>
        <taxon>Ancylostomatidae</taxon>
        <taxon>Ancylostomatinae</taxon>
        <taxon>Ancylostoma</taxon>
    </lineage>
</organism>
<name>A0A016UWC5_9BILA</name>
<proteinExistence type="predicted"/>
<dbReference type="Proteomes" id="UP000024635">
    <property type="component" value="Unassembled WGS sequence"/>
</dbReference>
<protein>
    <submittedName>
        <fullName evidence="1">Uncharacterized protein</fullName>
    </submittedName>
</protein>
<evidence type="ECO:0000313" key="2">
    <source>
        <dbReference type="Proteomes" id="UP000024635"/>
    </source>
</evidence>
<evidence type="ECO:0000313" key="1">
    <source>
        <dbReference type="EMBL" id="EYC19311.1"/>
    </source>
</evidence>
<reference evidence="2" key="1">
    <citation type="journal article" date="2015" name="Nat. Genet.">
        <title>The genome and transcriptome of the zoonotic hookworm Ancylostoma ceylanicum identify infection-specific gene families.</title>
        <authorList>
            <person name="Schwarz E.M."/>
            <person name="Hu Y."/>
            <person name="Antoshechkin I."/>
            <person name="Miller M.M."/>
            <person name="Sternberg P.W."/>
            <person name="Aroian R.V."/>
        </authorList>
    </citation>
    <scope>NUCLEOTIDE SEQUENCE</scope>
    <source>
        <strain evidence="2">HY135</strain>
    </source>
</reference>
<gene>
    <name evidence="1" type="primary">Acey_s0024.g1013</name>
    <name evidence="1" type="ORF">Y032_0024g1013</name>
</gene>
<dbReference type="AlphaFoldDB" id="A0A016UWC5"/>
<dbReference type="EMBL" id="JARK01001360">
    <property type="protein sequence ID" value="EYC19311.1"/>
    <property type="molecule type" value="Genomic_DNA"/>
</dbReference>
<comment type="caution">
    <text evidence="1">The sequence shown here is derived from an EMBL/GenBank/DDBJ whole genome shotgun (WGS) entry which is preliminary data.</text>
</comment>